<dbReference type="EC" id="2.7.7.49" evidence="1"/>
<dbReference type="Pfam" id="PF00078">
    <property type="entry name" value="RVT_1"/>
    <property type="match status" value="1"/>
</dbReference>
<evidence type="ECO:0000259" key="10">
    <source>
        <dbReference type="PROSITE" id="PS50878"/>
    </source>
</evidence>
<evidence type="ECO:0000256" key="6">
    <source>
        <dbReference type="ARBA" id="ARBA00022918"/>
    </source>
</evidence>
<dbReference type="PANTHER" id="PTHR34047:SF7">
    <property type="entry name" value="RNA-DIRECTED DNA POLYMERASE"/>
    <property type="match status" value="1"/>
</dbReference>
<evidence type="ECO:0000256" key="5">
    <source>
        <dbReference type="ARBA" id="ARBA00022842"/>
    </source>
</evidence>
<evidence type="ECO:0000256" key="2">
    <source>
        <dbReference type="ARBA" id="ARBA00022679"/>
    </source>
</evidence>
<dbReference type="RefSeq" id="WP_199467325.1">
    <property type="nucleotide sequence ID" value="NZ_JAEMNX010000003.1"/>
</dbReference>
<keyword evidence="3" id="KW-0548">Nucleotidyltransferase</keyword>
<dbReference type="EMBL" id="JAEMNX010000003">
    <property type="protein sequence ID" value="MBJ7537189.1"/>
    <property type="molecule type" value="Genomic_DNA"/>
</dbReference>
<keyword evidence="5" id="KW-0460">Magnesium</keyword>
<keyword evidence="4" id="KW-0479">Metal-binding</keyword>
<dbReference type="SUPFAM" id="SSF56672">
    <property type="entry name" value="DNA/RNA polymerases"/>
    <property type="match status" value="1"/>
</dbReference>
<dbReference type="InterPro" id="IPR043502">
    <property type="entry name" value="DNA/RNA_pol_sf"/>
</dbReference>
<dbReference type="InterPro" id="IPR000477">
    <property type="entry name" value="RT_dom"/>
</dbReference>
<evidence type="ECO:0000313" key="12">
    <source>
        <dbReference type="Proteomes" id="UP000628710"/>
    </source>
</evidence>
<name>A0A934MVL9_9GAMM</name>
<gene>
    <name evidence="11" type="ORF">I8J31_05790</name>
</gene>
<evidence type="ECO:0000256" key="9">
    <source>
        <dbReference type="ARBA" id="ARBA00048173"/>
    </source>
</evidence>
<dbReference type="Proteomes" id="UP000628710">
    <property type="component" value="Unassembled WGS sequence"/>
</dbReference>
<evidence type="ECO:0000256" key="8">
    <source>
        <dbReference type="ARBA" id="ARBA00034120"/>
    </source>
</evidence>
<dbReference type="GO" id="GO:0046872">
    <property type="term" value="F:metal ion binding"/>
    <property type="evidence" value="ECO:0007669"/>
    <property type="project" value="UniProtKB-KW"/>
</dbReference>
<dbReference type="CDD" id="cd03487">
    <property type="entry name" value="RT_Bac_retron_II"/>
    <property type="match status" value="1"/>
</dbReference>
<feature type="domain" description="Reverse transcriptase" evidence="10">
    <location>
        <begin position="1"/>
        <end position="258"/>
    </location>
</feature>
<reference evidence="11" key="1">
    <citation type="submission" date="2020-12" db="EMBL/GenBank/DDBJ databases">
        <title>Marinomonas arctica sp. nov., a psychrotolerant bacterium isolated from the Arctic.</title>
        <authorList>
            <person name="Zhang Y."/>
        </authorList>
    </citation>
    <scope>NUCLEOTIDE SEQUENCE</scope>
    <source>
        <strain evidence="11">C1424</strain>
    </source>
</reference>
<dbReference type="GO" id="GO:0051607">
    <property type="term" value="P:defense response to virus"/>
    <property type="evidence" value="ECO:0007669"/>
    <property type="project" value="UniProtKB-KW"/>
</dbReference>
<dbReference type="PRINTS" id="PR00866">
    <property type="entry name" value="RNADNAPOLMS"/>
</dbReference>
<sequence>MFKKLNSKDLLNILSSDSQSRLVVLTQSWPMLNVDDVKTLKFNNKTFFSLVSRAERDGYLKKLNLSFLSKIKTNSASVAYKNGKSYLDFFSPHVENYNFLRLDLKSFFHSISYEIIKETFESYFLDEYFVDNGKEKRKEKIIDVFLNLVMLNVPSSYGDSFISGRRILPMGFSTSPLISNIVFRRFDIVIHEFCEKHNIKYSRYADDMLFSSNVSDKTLFSNRFHEEIKYILNRGGFKVNNAKTIQSKGVLSVNGYVVDSYIERKGLRLSSSKLKNINKIIHALEKGWSYEIILKKYAKKDFDKTNYYNKGISKYRSEYEKSQILNLLVGYRSYLISFHEFDRRDRSIDNNFLVVSGEIIKSIEKEINKII</sequence>
<keyword evidence="6 11" id="KW-0695">RNA-directed DNA polymerase</keyword>
<dbReference type="GO" id="GO:0003964">
    <property type="term" value="F:RNA-directed DNA polymerase activity"/>
    <property type="evidence" value="ECO:0007669"/>
    <property type="project" value="UniProtKB-KW"/>
</dbReference>
<comment type="caution">
    <text evidence="11">The sequence shown here is derived from an EMBL/GenBank/DDBJ whole genome shotgun (WGS) entry which is preliminary data.</text>
</comment>
<protein>
    <recommendedName>
        <fullName evidence="1">RNA-directed DNA polymerase</fullName>
        <ecNumber evidence="1">2.7.7.49</ecNumber>
    </recommendedName>
</protein>
<keyword evidence="7" id="KW-0051">Antiviral defense</keyword>
<evidence type="ECO:0000313" key="11">
    <source>
        <dbReference type="EMBL" id="MBJ7537189.1"/>
    </source>
</evidence>
<accession>A0A934MVL9</accession>
<proteinExistence type="inferred from homology"/>
<evidence type="ECO:0000256" key="7">
    <source>
        <dbReference type="ARBA" id="ARBA00023118"/>
    </source>
</evidence>
<dbReference type="PROSITE" id="PS50878">
    <property type="entry name" value="RT_POL"/>
    <property type="match status" value="1"/>
</dbReference>
<comment type="similarity">
    <text evidence="8">Belongs to the bacterial reverse transcriptase family.</text>
</comment>
<dbReference type="InterPro" id="IPR000123">
    <property type="entry name" value="Reverse_transcriptase_msDNA"/>
</dbReference>
<dbReference type="PANTHER" id="PTHR34047">
    <property type="entry name" value="NUCLEAR INTRON MATURASE 1, MITOCHONDRIAL-RELATED"/>
    <property type="match status" value="1"/>
</dbReference>
<comment type="catalytic activity">
    <reaction evidence="9">
        <text>DNA(n) + a 2'-deoxyribonucleoside 5'-triphosphate = DNA(n+1) + diphosphate</text>
        <dbReference type="Rhea" id="RHEA:22508"/>
        <dbReference type="Rhea" id="RHEA-COMP:17339"/>
        <dbReference type="Rhea" id="RHEA-COMP:17340"/>
        <dbReference type="ChEBI" id="CHEBI:33019"/>
        <dbReference type="ChEBI" id="CHEBI:61560"/>
        <dbReference type="ChEBI" id="CHEBI:173112"/>
        <dbReference type="EC" id="2.7.7.49"/>
    </reaction>
</comment>
<keyword evidence="12" id="KW-1185">Reference proteome</keyword>
<dbReference type="AlphaFoldDB" id="A0A934MVL9"/>
<dbReference type="InterPro" id="IPR051083">
    <property type="entry name" value="GrpII_Intron_Splice-Mob/Def"/>
</dbReference>
<evidence type="ECO:0000256" key="1">
    <source>
        <dbReference type="ARBA" id="ARBA00012493"/>
    </source>
</evidence>
<organism evidence="11 12">
    <name type="scientific">Marinomonas transparens</name>
    <dbReference type="NCBI Taxonomy" id="2795388"/>
    <lineage>
        <taxon>Bacteria</taxon>
        <taxon>Pseudomonadati</taxon>
        <taxon>Pseudomonadota</taxon>
        <taxon>Gammaproteobacteria</taxon>
        <taxon>Oceanospirillales</taxon>
        <taxon>Oceanospirillaceae</taxon>
        <taxon>Marinomonas</taxon>
    </lineage>
</organism>
<evidence type="ECO:0000256" key="4">
    <source>
        <dbReference type="ARBA" id="ARBA00022723"/>
    </source>
</evidence>
<keyword evidence="2" id="KW-0808">Transferase</keyword>
<dbReference type="GO" id="GO:0003723">
    <property type="term" value="F:RNA binding"/>
    <property type="evidence" value="ECO:0007669"/>
    <property type="project" value="InterPro"/>
</dbReference>
<evidence type="ECO:0000256" key="3">
    <source>
        <dbReference type="ARBA" id="ARBA00022695"/>
    </source>
</evidence>